<dbReference type="SUPFAM" id="SSF55347">
    <property type="entry name" value="Glyceraldehyde-3-phosphate dehydrogenase-like, C-terminal domain"/>
    <property type="match status" value="1"/>
</dbReference>
<organism evidence="2 3">
    <name type="scientific">Chthoniobacter flavus Ellin428</name>
    <dbReference type="NCBI Taxonomy" id="497964"/>
    <lineage>
        <taxon>Bacteria</taxon>
        <taxon>Pseudomonadati</taxon>
        <taxon>Verrucomicrobiota</taxon>
        <taxon>Spartobacteria</taxon>
        <taxon>Chthoniobacterales</taxon>
        <taxon>Chthoniobacteraceae</taxon>
        <taxon>Chthoniobacter</taxon>
    </lineage>
</organism>
<dbReference type="InParanoid" id="B4CVM5"/>
<comment type="caution">
    <text evidence="2">The sequence shown here is derived from an EMBL/GenBank/DDBJ whole genome shotgun (WGS) entry which is preliminary data.</text>
</comment>
<sequence>MLKENAIGQVLEIRMRGKEDARGGAQDLWVLGAHLLNLATFFGGAPKACTATLFQDERPVTKADVKEGAEGIGPIAGNAVHARFEMERGTPVFFDSIVNAGAKGSGFGLQLIGTKGIIDLRFDTEPLAQLLPGNPFQPGKEPRAWIPISSAGPGQPEPMADIKVAVSSHLLAARDLLAAIHEDRAPLCSAADGRTVIEMIMAVFESHRLNGQRVAWPLTNRQNPLAQWT</sequence>
<dbReference type="PANTHER" id="PTHR43818:SF11">
    <property type="entry name" value="BCDNA.GH03377"/>
    <property type="match status" value="1"/>
</dbReference>
<dbReference type="GO" id="GO:0051213">
    <property type="term" value="F:dioxygenase activity"/>
    <property type="evidence" value="ECO:0007669"/>
    <property type="project" value="UniProtKB-KW"/>
</dbReference>
<accession>B4CVM5</accession>
<evidence type="ECO:0000256" key="1">
    <source>
        <dbReference type="ARBA" id="ARBA00023002"/>
    </source>
</evidence>
<reference evidence="2 3" key="1">
    <citation type="journal article" date="2011" name="J. Bacteriol.">
        <title>Genome sequence of Chthoniobacter flavus Ellin428, an aerobic heterotrophic soil bacterium.</title>
        <authorList>
            <person name="Kant R."/>
            <person name="van Passel M.W."/>
            <person name="Palva A."/>
            <person name="Lucas S."/>
            <person name="Lapidus A."/>
            <person name="Glavina Del Rio T."/>
            <person name="Dalin E."/>
            <person name="Tice H."/>
            <person name="Bruce D."/>
            <person name="Goodwin L."/>
            <person name="Pitluck S."/>
            <person name="Larimer F.W."/>
            <person name="Land M.L."/>
            <person name="Hauser L."/>
            <person name="Sangwan P."/>
            <person name="de Vos W.M."/>
            <person name="Janssen P.H."/>
            <person name="Smidt H."/>
        </authorList>
    </citation>
    <scope>NUCLEOTIDE SEQUENCE [LARGE SCALE GENOMIC DNA]</scope>
    <source>
        <strain evidence="2 3">Ellin428</strain>
    </source>
</reference>
<dbReference type="InterPro" id="IPR050463">
    <property type="entry name" value="Gfo/Idh/MocA_oxidrdct_glycsds"/>
</dbReference>
<dbReference type="EMBL" id="ABVL01000002">
    <property type="protein sequence ID" value="EDY21467.1"/>
    <property type="molecule type" value="Genomic_DNA"/>
</dbReference>
<dbReference type="Proteomes" id="UP000005824">
    <property type="component" value="Unassembled WGS sequence"/>
</dbReference>
<name>B4CVM5_9BACT</name>
<dbReference type="AlphaFoldDB" id="B4CVM5"/>
<keyword evidence="2" id="KW-0223">Dioxygenase</keyword>
<evidence type="ECO:0000313" key="3">
    <source>
        <dbReference type="Proteomes" id="UP000005824"/>
    </source>
</evidence>
<gene>
    <name evidence="2" type="ORF">CfE428DRAFT_0712</name>
</gene>
<evidence type="ECO:0000313" key="2">
    <source>
        <dbReference type="EMBL" id="EDY21467.1"/>
    </source>
</evidence>
<dbReference type="PANTHER" id="PTHR43818">
    <property type="entry name" value="BCDNA.GH03377"/>
    <property type="match status" value="1"/>
</dbReference>
<dbReference type="Gene3D" id="3.30.360.10">
    <property type="entry name" value="Dihydrodipicolinate Reductase, domain 2"/>
    <property type="match status" value="1"/>
</dbReference>
<proteinExistence type="predicted"/>
<dbReference type="eggNOG" id="COG0673">
    <property type="taxonomic scope" value="Bacteria"/>
</dbReference>
<keyword evidence="3" id="KW-1185">Reference proteome</keyword>
<keyword evidence="1" id="KW-0560">Oxidoreductase</keyword>
<protein>
    <submittedName>
        <fullName evidence="2">Putative 3-chlorobenzoate-3,4-dioxygenase dyhydrogenase related protein-putative NAD-dependent oxidoreductase</fullName>
    </submittedName>
</protein>
<dbReference type="STRING" id="497964.CfE428DRAFT_0712"/>